<dbReference type="InterPro" id="IPR036236">
    <property type="entry name" value="Znf_C2H2_sf"/>
</dbReference>
<dbReference type="AlphaFoldDB" id="A0A6J8BTV5"/>
<evidence type="ECO:0000313" key="5">
    <source>
        <dbReference type="Proteomes" id="UP000507470"/>
    </source>
</evidence>
<proteinExistence type="predicted"/>
<feature type="region of interest" description="Disordered" evidence="2">
    <location>
        <begin position="394"/>
        <end position="433"/>
    </location>
</feature>
<evidence type="ECO:0000256" key="2">
    <source>
        <dbReference type="SAM" id="MobiDB-lite"/>
    </source>
</evidence>
<dbReference type="InterPro" id="IPR013087">
    <property type="entry name" value="Znf_C2H2_type"/>
</dbReference>
<evidence type="ECO:0000259" key="3">
    <source>
        <dbReference type="PROSITE" id="PS50157"/>
    </source>
</evidence>
<sequence length="611" mass="70792">MLIPCGFGKDHVKEKHIIIPGQKTYLSYSQKTTEASTFHSIAVLDDDPADFKETVVKTHNILHDRFQIGNKLQYLVVVGDGKSYDHLIKLKAEYGYLHVCVQDISTCNNSLKHLSDMNKDLHNNMDQIPELKTTAFLNKLQPPSTVLKSVIPSGTTFTGSWRNVNTKCQFEKVDPFVERSSDEIHEIAIPTFTEWKETEQRAYIKHDSAVMTDITFKCGRKFDYFYHNQEYLPPKNAIFNLNCKYCDKKFATIWNLEDHLQKLHTNHHLLRCRFCDKTFCTTGRLYEHVIYHHNRGQFKKDQLLLGVPQKRSNKISKYIAQRDELTWHMNYLKRRILTKKSVLEIQLLNDIKSEIILEKSKLNGSNGQEVIVMGPPIVPLVLHQLKQKLTPVYDADSKRKRKSKTRAEIEVVEDENNSQEPTDVYNNTNPSEEQNLQRNDEEIVVKMEVDDPKMLQGQCVTLNGEKFIIKQEDNVEGSYCLNKLDIHVLNSPISNTLDESEAISKDSECYEGQIFIKREIEVEDNNFSYKTGKEQVNNSNIDESQRISQCHGNEILIKKEIEDEDLIFSHTNVEEQVNINNIDDPQGMVECHGNEIIIKEEVEDEDFKLSH</sequence>
<keyword evidence="5" id="KW-1185">Reference proteome</keyword>
<accession>A0A6J8BTV5</accession>
<keyword evidence="1" id="KW-0862">Zinc</keyword>
<reference evidence="4 5" key="1">
    <citation type="submission" date="2020-06" db="EMBL/GenBank/DDBJ databases">
        <authorList>
            <person name="Li R."/>
            <person name="Bekaert M."/>
        </authorList>
    </citation>
    <scope>NUCLEOTIDE SEQUENCE [LARGE SCALE GENOMIC DNA]</scope>
    <source>
        <strain evidence="5">wild</strain>
    </source>
</reference>
<feature type="compositionally biased region" description="Polar residues" evidence="2">
    <location>
        <begin position="418"/>
        <end position="433"/>
    </location>
</feature>
<dbReference type="GO" id="GO:0008270">
    <property type="term" value="F:zinc ion binding"/>
    <property type="evidence" value="ECO:0007669"/>
    <property type="project" value="UniProtKB-KW"/>
</dbReference>
<dbReference type="Gene3D" id="3.30.160.60">
    <property type="entry name" value="Classic Zinc Finger"/>
    <property type="match status" value="1"/>
</dbReference>
<keyword evidence="1" id="KW-0863">Zinc-finger</keyword>
<keyword evidence="1" id="KW-0479">Metal-binding</keyword>
<evidence type="ECO:0000256" key="1">
    <source>
        <dbReference type="PROSITE-ProRule" id="PRU00042"/>
    </source>
</evidence>
<dbReference type="OrthoDB" id="6121578at2759"/>
<dbReference type="EMBL" id="CACVKT020003764">
    <property type="protein sequence ID" value="CAC5385727.1"/>
    <property type="molecule type" value="Genomic_DNA"/>
</dbReference>
<gene>
    <name evidence="4" type="ORF">MCOR_21236</name>
</gene>
<feature type="domain" description="C2H2-type" evidence="3">
    <location>
        <begin position="270"/>
        <end position="297"/>
    </location>
</feature>
<protein>
    <recommendedName>
        <fullName evidence="3">C2H2-type domain-containing protein</fullName>
    </recommendedName>
</protein>
<name>A0A6J8BTV5_MYTCO</name>
<evidence type="ECO:0000313" key="4">
    <source>
        <dbReference type="EMBL" id="CAC5385727.1"/>
    </source>
</evidence>
<dbReference type="PROSITE" id="PS50157">
    <property type="entry name" value="ZINC_FINGER_C2H2_2"/>
    <property type="match status" value="2"/>
</dbReference>
<dbReference type="SMART" id="SM00355">
    <property type="entry name" value="ZnF_C2H2"/>
    <property type="match status" value="2"/>
</dbReference>
<organism evidence="4 5">
    <name type="scientific">Mytilus coruscus</name>
    <name type="common">Sea mussel</name>
    <dbReference type="NCBI Taxonomy" id="42192"/>
    <lineage>
        <taxon>Eukaryota</taxon>
        <taxon>Metazoa</taxon>
        <taxon>Spiralia</taxon>
        <taxon>Lophotrochozoa</taxon>
        <taxon>Mollusca</taxon>
        <taxon>Bivalvia</taxon>
        <taxon>Autobranchia</taxon>
        <taxon>Pteriomorphia</taxon>
        <taxon>Mytilida</taxon>
        <taxon>Mytiloidea</taxon>
        <taxon>Mytilidae</taxon>
        <taxon>Mytilinae</taxon>
        <taxon>Mytilus</taxon>
    </lineage>
</organism>
<feature type="domain" description="C2H2-type" evidence="3">
    <location>
        <begin position="241"/>
        <end position="269"/>
    </location>
</feature>
<dbReference type="Proteomes" id="UP000507470">
    <property type="component" value="Unassembled WGS sequence"/>
</dbReference>
<dbReference type="SUPFAM" id="SSF57667">
    <property type="entry name" value="beta-beta-alpha zinc fingers"/>
    <property type="match status" value="1"/>
</dbReference>
<dbReference type="PROSITE" id="PS00028">
    <property type="entry name" value="ZINC_FINGER_C2H2_1"/>
    <property type="match status" value="2"/>
</dbReference>